<organism evidence="1 2">
    <name type="scientific">Paractinoplanes rishiriensis</name>
    <dbReference type="NCBI Taxonomy" id="1050105"/>
    <lineage>
        <taxon>Bacteria</taxon>
        <taxon>Bacillati</taxon>
        <taxon>Actinomycetota</taxon>
        <taxon>Actinomycetes</taxon>
        <taxon>Micromonosporales</taxon>
        <taxon>Micromonosporaceae</taxon>
        <taxon>Paractinoplanes</taxon>
    </lineage>
</organism>
<comment type="caution">
    <text evidence="1">The sequence shown here is derived from an EMBL/GenBank/DDBJ whole genome shotgun (WGS) entry which is preliminary data.</text>
</comment>
<name>A0A919MVX8_9ACTN</name>
<dbReference type="AlphaFoldDB" id="A0A919MVX8"/>
<proteinExistence type="predicted"/>
<evidence type="ECO:0000313" key="1">
    <source>
        <dbReference type="EMBL" id="GIE94085.1"/>
    </source>
</evidence>
<keyword evidence="2" id="KW-1185">Reference proteome</keyword>
<dbReference type="Proteomes" id="UP000636960">
    <property type="component" value="Unassembled WGS sequence"/>
</dbReference>
<gene>
    <name evidence="1" type="ORF">Ari01nite_15500</name>
</gene>
<evidence type="ECO:0000313" key="2">
    <source>
        <dbReference type="Proteomes" id="UP000636960"/>
    </source>
</evidence>
<dbReference type="EMBL" id="BOMV01000009">
    <property type="protein sequence ID" value="GIE94085.1"/>
    <property type="molecule type" value="Genomic_DNA"/>
</dbReference>
<accession>A0A919MVX8</accession>
<sequence length="143" mass="15317">MVVRGEQFQRDADLLAAAEDQLVTTCMRVAGLAFPQDEPPAGYDEALTGRSYLETRYGDSPTIVVSSGGCRGRARAGLAGSVQRWATAFYAPGYLRDDLIRQAGTDDPTALRAAAATMPRDWQAEVAEVALIRRAAVDAALQV</sequence>
<protein>
    <submittedName>
        <fullName evidence="1">Uncharacterized protein</fullName>
    </submittedName>
</protein>
<reference evidence="1" key="1">
    <citation type="submission" date="2021-01" db="EMBL/GenBank/DDBJ databases">
        <title>Whole genome shotgun sequence of Actinoplanes rishiriensis NBRC 108556.</title>
        <authorList>
            <person name="Komaki H."/>
            <person name="Tamura T."/>
        </authorList>
    </citation>
    <scope>NUCLEOTIDE SEQUENCE</scope>
    <source>
        <strain evidence="1">NBRC 108556</strain>
    </source>
</reference>